<accession>A0A5D0D028</accession>
<keyword evidence="1" id="KW-1133">Transmembrane helix</keyword>
<dbReference type="Proteomes" id="UP000325218">
    <property type="component" value="Unassembled WGS sequence"/>
</dbReference>
<dbReference type="EMBL" id="VSDO01000001">
    <property type="protein sequence ID" value="TYA15293.1"/>
    <property type="molecule type" value="Genomic_DNA"/>
</dbReference>
<dbReference type="OrthoDB" id="1681403at2"/>
<proteinExistence type="predicted"/>
<evidence type="ECO:0000256" key="1">
    <source>
        <dbReference type="SAM" id="Phobius"/>
    </source>
</evidence>
<organism evidence="2 3">
    <name type="scientific">Paenibacillus faecis</name>
    <dbReference type="NCBI Taxonomy" id="862114"/>
    <lineage>
        <taxon>Bacteria</taxon>
        <taxon>Bacillati</taxon>
        <taxon>Bacillota</taxon>
        <taxon>Bacilli</taxon>
        <taxon>Bacillales</taxon>
        <taxon>Paenibacillaceae</taxon>
        <taxon>Paenibacillus</taxon>
    </lineage>
</organism>
<keyword evidence="3" id="KW-1185">Reference proteome</keyword>
<name>A0A5D0D028_9BACL</name>
<dbReference type="RefSeq" id="WP_148450883.1">
    <property type="nucleotide sequence ID" value="NZ_VSDO01000001.1"/>
</dbReference>
<feature type="transmembrane region" description="Helical" evidence="1">
    <location>
        <begin position="171"/>
        <end position="196"/>
    </location>
</feature>
<keyword evidence="1" id="KW-0812">Transmembrane</keyword>
<reference evidence="2 3" key="1">
    <citation type="submission" date="2019-08" db="EMBL/GenBank/DDBJ databases">
        <title>Genome sequencing of Paenibacillus faecis DSM 23593(T).</title>
        <authorList>
            <person name="Kook J.-K."/>
            <person name="Park S.-N."/>
            <person name="Lim Y.K."/>
        </authorList>
    </citation>
    <scope>NUCLEOTIDE SEQUENCE [LARGE SCALE GENOMIC DNA]</scope>
    <source>
        <strain evidence="2 3">DSM 23593</strain>
    </source>
</reference>
<keyword evidence="1" id="KW-0472">Membrane</keyword>
<evidence type="ECO:0000313" key="3">
    <source>
        <dbReference type="Proteomes" id="UP000325218"/>
    </source>
</evidence>
<gene>
    <name evidence="2" type="ORF">FRY98_06580</name>
</gene>
<comment type="caution">
    <text evidence="2">The sequence shown here is derived from an EMBL/GenBank/DDBJ whole genome shotgun (WGS) entry which is preliminary data.</text>
</comment>
<protein>
    <submittedName>
        <fullName evidence="2">Uncharacterized protein</fullName>
    </submittedName>
</protein>
<sequence length="262" mass="30704">MDNFRTPHRNRRYQAYVSLLGTTQIHFRNPYIVACWSMAFPGFGHLLLNKYLRGYALVTWEMYINQKIHLNLAMVHSFNGQFQAAKEVLNPEFVMLYIPVYLFAIWDSYRTSVDLNKVYVLAERENAPFNTFSIGALEINYLDKRKPWLAALWSAAVPSMGQLYLHRIVLAVSVLIFTILIIDGSNFILSLHYLILGDLRRSSAVLDAQWLLYLPSMYLFNIYESYTNAVENNKLFNKDLKNFLLRNYQPKGRFFTIRSRVD</sequence>
<dbReference type="AlphaFoldDB" id="A0A5D0D028"/>
<evidence type="ECO:0000313" key="2">
    <source>
        <dbReference type="EMBL" id="TYA15293.1"/>
    </source>
</evidence>